<dbReference type="EMBL" id="CP060412">
    <property type="protein sequence ID" value="QNK01745.1"/>
    <property type="molecule type" value="Genomic_DNA"/>
</dbReference>
<proteinExistence type="predicted"/>
<accession>A0A7G8Q4N7</accession>
<dbReference type="RefSeq" id="WP_187057204.1">
    <property type="nucleotide sequence ID" value="NZ_CP060412.1"/>
</dbReference>
<keyword evidence="2" id="KW-1185">Reference proteome</keyword>
<gene>
    <name evidence="1" type="ORF">H8F01_00765</name>
</gene>
<dbReference type="KEGG" id="dtl:H8F01_00765"/>
<evidence type="ECO:0000313" key="2">
    <source>
        <dbReference type="Proteomes" id="UP000515873"/>
    </source>
</evidence>
<dbReference type="Proteomes" id="UP000515873">
    <property type="component" value="Chromosome"/>
</dbReference>
<reference evidence="1 2" key="1">
    <citation type="submission" date="2020-08" db="EMBL/GenBank/DDBJ databases">
        <title>Dyella sp. G9 isolated from forest soil.</title>
        <authorList>
            <person name="Fu J."/>
            <person name="Qiu L."/>
        </authorList>
    </citation>
    <scope>NUCLEOTIDE SEQUENCE [LARGE SCALE GENOMIC DNA]</scope>
    <source>
        <strain evidence="1 2">G9</strain>
    </source>
</reference>
<evidence type="ECO:0000313" key="1">
    <source>
        <dbReference type="EMBL" id="QNK01745.1"/>
    </source>
</evidence>
<organism evidence="1 2">
    <name type="scientific">Dyella telluris</name>
    <dbReference type="NCBI Taxonomy" id="2763498"/>
    <lineage>
        <taxon>Bacteria</taxon>
        <taxon>Pseudomonadati</taxon>
        <taxon>Pseudomonadota</taxon>
        <taxon>Gammaproteobacteria</taxon>
        <taxon>Lysobacterales</taxon>
        <taxon>Rhodanobacteraceae</taxon>
        <taxon>Dyella</taxon>
    </lineage>
</organism>
<protein>
    <submittedName>
        <fullName evidence="1">Uncharacterized protein</fullName>
    </submittedName>
</protein>
<sequence length="126" mass="15300">MKWWIEHVRPGRESEYHVVTTPEVVEDGFYRQITSISAFRRRELHRRFPMDKDCRPLWTKESAAKVEWCSVHTMDDAMSRWERDQEIAKRLEIPAPAELKPIAEHDSIWKFYKAIGYDYKKKRYVQ</sequence>
<name>A0A7G8Q4N7_9GAMM</name>
<dbReference type="AlphaFoldDB" id="A0A7G8Q4N7"/>